<protein>
    <submittedName>
        <fullName evidence="1">AlpA family phage regulatory protein</fullName>
    </submittedName>
</protein>
<dbReference type="Gene3D" id="1.10.238.160">
    <property type="match status" value="1"/>
</dbReference>
<dbReference type="EMBL" id="RAWX01000001">
    <property type="protein sequence ID" value="RKJ91567.1"/>
    <property type="molecule type" value="Genomic_DNA"/>
</dbReference>
<comment type="caution">
    <text evidence="1">The sequence shown here is derived from an EMBL/GenBank/DDBJ whole genome shotgun (WGS) entry which is preliminary data.</text>
</comment>
<name>A0A3A9J9C3_AERVE</name>
<dbReference type="Proteomes" id="UP000281725">
    <property type="component" value="Unassembled WGS sequence"/>
</dbReference>
<dbReference type="InterPro" id="IPR010260">
    <property type="entry name" value="AlpA"/>
</dbReference>
<proteinExistence type="predicted"/>
<gene>
    <name evidence="1" type="ORF">D6R50_02815</name>
</gene>
<dbReference type="RefSeq" id="WP_120414194.1">
    <property type="nucleotide sequence ID" value="NZ_CP136589.1"/>
</dbReference>
<evidence type="ECO:0000313" key="1">
    <source>
        <dbReference type="EMBL" id="RKJ91567.1"/>
    </source>
</evidence>
<dbReference type="SUPFAM" id="SSF46955">
    <property type="entry name" value="Putative DNA-binding domain"/>
    <property type="match status" value="1"/>
</dbReference>
<sequence>MNNNEPALIRTKTLLKKLGISRSTLYRWIKEDKFPPPINKGFYSVAAINSWISREKRSS</sequence>
<accession>A0A3A9J9C3</accession>
<dbReference type="Pfam" id="PF05930">
    <property type="entry name" value="Phage_AlpA"/>
    <property type="match status" value="1"/>
</dbReference>
<dbReference type="InterPro" id="IPR009061">
    <property type="entry name" value="DNA-bd_dom_put_sf"/>
</dbReference>
<reference evidence="1 2" key="1">
    <citation type="submission" date="2018-09" db="EMBL/GenBank/DDBJ databases">
        <title>Genome sequencing of Aeromonas veronii MS-17-88.</title>
        <authorList>
            <person name="Tekedar H.C."/>
            <person name="Arick M.A."/>
            <person name="Hsu C.-Y."/>
            <person name="Thrash A."/>
            <person name="Karsi A."/>
            <person name="Lawrence M.L."/>
            <person name="Abdelhamed H."/>
        </authorList>
    </citation>
    <scope>NUCLEOTIDE SEQUENCE [LARGE SCALE GENOMIC DNA]</scope>
    <source>
        <strain evidence="1 2">MS 17-88</strain>
    </source>
</reference>
<evidence type="ECO:0000313" key="2">
    <source>
        <dbReference type="Proteomes" id="UP000281725"/>
    </source>
</evidence>
<dbReference type="AlphaFoldDB" id="A0A3A9J9C3"/>
<organism evidence="1 2">
    <name type="scientific">Aeromonas veronii</name>
    <dbReference type="NCBI Taxonomy" id="654"/>
    <lineage>
        <taxon>Bacteria</taxon>
        <taxon>Pseudomonadati</taxon>
        <taxon>Pseudomonadota</taxon>
        <taxon>Gammaproteobacteria</taxon>
        <taxon>Aeromonadales</taxon>
        <taxon>Aeromonadaceae</taxon>
        <taxon>Aeromonas</taxon>
    </lineage>
</organism>